<dbReference type="PROSITE" id="PS51347">
    <property type="entry name" value="PHOSPHOTRIESTERASE_2"/>
    <property type="match status" value="1"/>
</dbReference>
<feature type="binding site" evidence="4">
    <location>
        <position position="33"/>
    </location>
    <ligand>
        <name>Zn(2+)</name>
        <dbReference type="ChEBI" id="CHEBI:29105"/>
        <label>1</label>
    </ligand>
</feature>
<dbReference type="Pfam" id="PF02126">
    <property type="entry name" value="PTE"/>
    <property type="match status" value="1"/>
</dbReference>
<feature type="binding site" evidence="4">
    <location>
        <position position="31"/>
    </location>
    <ligand>
        <name>Zn(2+)</name>
        <dbReference type="ChEBI" id="CHEBI:29105"/>
        <label>1</label>
    </ligand>
</feature>
<keyword evidence="2" id="KW-0378">Hydrolase</keyword>
<dbReference type="InterPro" id="IPR001559">
    <property type="entry name" value="Phosphotriesterase"/>
</dbReference>
<feature type="binding site" evidence="4">
    <location>
        <position position="161"/>
    </location>
    <ligand>
        <name>Zn(2+)</name>
        <dbReference type="ChEBI" id="CHEBI:29105"/>
        <label>2</label>
    </ligand>
</feature>
<dbReference type="PANTHER" id="PTHR10819:SF3">
    <property type="entry name" value="PHOSPHOTRIESTERASE-RELATED PROTEIN"/>
    <property type="match status" value="1"/>
</dbReference>
<feature type="binding site" description="via carbamate group" evidence="4">
    <location>
        <position position="128"/>
    </location>
    <ligand>
        <name>Zn(2+)</name>
        <dbReference type="ChEBI" id="CHEBI:29105"/>
        <label>1</label>
    </ligand>
</feature>
<dbReference type="PIRSF" id="PIRSF016839">
    <property type="entry name" value="PhP"/>
    <property type="match status" value="1"/>
</dbReference>
<dbReference type="PANTHER" id="PTHR10819">
    <property type="entry name" value="PHOSPHOTRIESTERASE-RELATED"/>
    <property type="match status" value="1"/>
</dbReference>
<evidence type="ECO:0000256" key="1">
    <source>
        <dbReference type="ARBA" id="ARBA00022723"/>
    </source>
</evidence>
<keyword evidence="7" id="KW-1185">Reference proteome</keyword>
<dbReference type="InterPro" id="IPR032466">
    <property type="entry name" value="Metal_Hydrolase"/>
</dbReference>
<name>A0A7K1L000_9ACTN</name>
<evidence type="ECO:0000313" key="7">
    <source>
        <dbReference type="Proteomes" id="UP000432015"/>
    </source>
</evidence>
<accession>A0A7K1L000</accession>
<feature type="binding site" evidence="4">
    <location>
        <position position="190"/>
    </location>
    <ligand>
        <name>Zn(2+)</name>
        <dbReference type="ChEBI" id="CHEBI:29105"/>
        <label>2</label>
    </ligand>
</feature>
<dbReference type="Proteomes" id="UP000432015">
    <property type="component" value="Unassembled WGS sequence"/>
</dbReference>
<feature type="binding site" evidence="4">
    <location>
        <position position="247"/>
    </location>
    <ligand>
        <name>Zn(2+)</name>
        <dbReference type="ChEBI" id="CHEBI:29105"/>
        <label>1</label>
    </ligand>
</feature>
<dbReference type="Gene3D" id="3.20.20.140">
    <property type="entry name" value="Metal-dependent hydrolases"/>
    <property type="match status" value="1"/>
</dbReference>
<dbReference type="RefSeq" id="WP_216651272.1">
    <property type="nucleotide sequence ID" value="NZ_WOFH01000004.1"/>
</dbReference>
<gene>
    <name evidence="6" type="ORF">GNZ18_13355</name>
</gene>
<proteinExistence type="inferred from homology"/>
<reference evidence="6 7" key="1">
    <citation type="submission" date="2019-11" db="EMBL/GenBank/DDBJ databases">
        <authorList>
            <person name="Cao P."/>
        </authorList>
    </citation>
    <scope>NUCLEOTIDE SEQUENCE [LARGE SCALE GENOMIC DNA]</scope>
    <source>
        <strain evidence="6 7">NEAU-AAG5</strain>
    </source>
</reference>
<feature type="modified residue" description="N6-carboxylysine" evidence="3 5">
    <location>
        <position position="128"/>
    </location>
</feature>
<keyword evidence="1 4" id="KW-0479">Metal-binding</keyword>
<dbReference type="SUPFAM" id="SSF51556">
    <property type="entry name" value="Metallo-dependent hydrolases"/>
    <property type="match status" value="1"/>
</dbReference>
<evidence type="ECO:0000256" key="5">
    <source>
        <dbReference type="PROSITE-ProRule" id="PRU00679"/>
    </source>
</evidence>
<dbReference type="AlphaFoldDB" id="A0A7K1L000"/>
<dbReference type="EMBL" id="WOFH01000004">
    <property type="protein sequence ID" value="MUN37585.1"/>
    <property type="molecule type" value="Genomic_DNA"/>
</dbReference>
<comment type="caution">
    <text evidence="6">The sequence shown here is derived from an EMBL/GenBank/DDBJ whole genome shotgun (WGS) entry which is preliminary data.</text>
</comment>
<organism evidence="6 7">
    <name type="scientific">Actinomadura litoris</name>
    <dbReference type="NCBI Taxonomy" id="2678616"/>
    <lineage>
        <taxon>Bacteria</taxon>
        <taxon>Bacillati</taxon>
        <taxon>Actinomycetota</taxon>
        <taxon>Actinomycetes</taxon>
        <taxon>Streptosporangiales</taxon>
        <taxon>Thermomonosporaceae</taxon>
        <taxon>Actinomadura</taxon>
    </lineage>
</organism>
<evidence type="ECO:0000313" key="6">
    <source>
        <dbReference type="EMBL" id="MUN37585.1"/>
    </source>
</evidence>
<protein>
    <submittedName>
        <fullName evidence="6">Phosphotriesterase</fullName>
    </submittedName>
</protein>
<evidence type="ECO:0000256" key="2">
    <source>
        <dbReference type="ARBA" id="ARBA00022801"/>
    </source>
</evidence>
<evidence type="ECO:0000256" key="4">
    <source>
        <dbReference type="PIRSR" id="PIRSR601559-51"/>
    </source>
</evidence>
<dbReference type="GO" id="GO:0016787">
    <property type="term" value="F:hydrolase activity"/>
    <property type="evidence" value="ECO:0007669"/>
    <property type="project" value="UniProtKB-KW"/>
</dbReference>
<comment type="similarity">
    <text evidence="5">Belongs to the metallo-dependent hydrolases superfamily. Phosphotriesterase family.</text>
</comment>
<evidence type="ECO:0000256" key="3">
    <source>
        <dbReference type="PIRSR" id="PIRSR601559-50"/>
    </source>
</evidence>
<comment type="cofactor">
    <cofactor evidence="4">
        <name>a divalent metal cation</name>
        <dbReference type="ChEBI" id="CHEBI:60240"/>
    </cofactor>
    <text evidence="4">Binds 2 divalent metal cations per subunit.</text>
</comment>
<dbReference type="GO" id="GO:0008270">
    <property type="term" value="F:zinc ion binding"/>
    <property type="evidence" value="ECO:0007669"/>
    <property type="project" value="InterPro"/>
</dbReference>
<sequence>MTGDTARGPVAAVRTVLGDVPPGSLGVCDSHDHLFLTTPALPGQELDDPRAARAELAAFAAHGGRAIVQWTPWGMGRRLGDLPALSRDCGVHIVAATGLHQARHYRHVPDGLAELFVAELTAGAGLIKVAGAFHHLDDHARHVMTAAARAHHATGAPIGVHLEGGTAALETLDHLCGAHGVAPERVVLGHLHRFPDTRLHLQAAQAGAYLAFDGPSRAHHAADAHLIDCLAALAGAGHTDQILLGGDTVTAAARSTADGPGMPYLLTTLRPRVAYELGDDTAEAIFVRNPARAFAAPWPRPRPTTSDAA</sequence>
<feature type="binding site" description="via carbamate group" evidence="4">
    <location>
        <position position="128"/>
    </location>
    <ligand>
        <name>Zn(2+)</name>
        <dbReference type="ChEBI" id="CHEBI:29105"/>
        <label>2</label>
    </ligand>
</feature>